<evidence type="ECO:0000313" key="4">
    <source>
        <dbReference type="Proteomes" id="UP000076722"/>
    </source>
</evidence>
<dbReference type="InterPro" id="IPR001199">
    <property type="entry name" value="Cyt_B5-like_heme/steroid-bd"/>
</dbReference>
<dbReference type="GO" id="GO:0005783">
    <property type="term" value="C:endoplasmic reticulum"/>
    <property type="evidence" value="ECO:0007669"/>
    <property type="project" value="TreeGrafter"/>
</dbReference>
<dbReference type="PANTHER" id="PTHR10281">
    <property type="entry name" value="MEMBRANE-ASSOCIATED PROGESTERONE RECEPTOR COMPONENT-RELATED"/>
    <property type="match status" value="1"/>
</dbReference>
<gene>
    <name evidence="3" type="ORF">SISNIDRAFT_404528</name>
</gene>
<comment type="similarity">
    <text evidence="1">Belongs to the cytochrome b5 family. MAPR subfamily.</text>
</comment>
<proteinExistence type="inferred from homology"/>
<dbReference type="Proteomes" id="UP000076722">
    <property type="component" value="Unassembled WGS sequence"/>
</dbReference>
<accession>A0A165A969</accession>
<dbReference type="InterPro" id="IPR050577">
    <property type="entry name" value="MAPR/NEUFC/NENF-like"/>
</dbReference>
<sequence>MSQPASSLPPPKDDPYTLAALKEFDGSNPSKPIFVSIKGTVFDVTSKKDTYGAGCSYNVFAGKDGSRALGKSTLKEDEAIPDYSGLNEAEMKILNDWHGFFSKRYPIVGRVTDLPPAVANL</sequence>
<protein>
    <submittedName>
        <fullName evidence="3">Progesterone binding protein</fullName>
    </submittedName>
</protein>
<dbReference type="GO" id="GO:0020037">
    <property type="term" value="F:heme binding"/>
    <property type="evidence" value="ECO:0007669"/>
    <property type="project" value="UniProtKB-ARBA"/>
</dbReference>
<feature type="domain" description="Cytochrome b5 heme-binding" evidence="2">
    <location>
        <begin position="16"/>
        <end position="112"/>
    </location>
</feature>
<dbReference type="FunFam" id="3.10.120.10:FF:000003">
    <property type="entry name" value="membrane-associated progesterone receptor component 1"/>
    <property type="match status" value="1"/>
</dbReference>
<evidence type="ECO:0000259" key="2">
    <source>
        <dbReference type="SMART" id="SM01117"/>
    </source>
</evidence>
<dbReference type="GO" id="GO:0016020">
    <property type="term" value="C:membrane"/>
    <property type="evidence" value="ECO:0007669"/>
    <property type="project" value="TreeGrafter"/>
</dbReference>
<dbReference type="STRING" id="1314777.A0A165A969"/>
<reference evidence="3 4" key="1">
    <citation type="journal article" date="2016" name="Mol. Biol. Evol.">
        <title>Comparative Genomics of Early-Diverging Mushroom-Forming Fungi Provides Insights into the Origins of Lignocellulose Decay Capabilities.</title>
        <authorList>
            <person name="Nagy L.G."/>
            <person name="Riley R."/>
            <person name="Tritt A."/>
            <person name="Adam C."/>
            <person name="Daum C."/>
            <person name="Floudas D."/>
            <person name="Sun H."/>
            <person name="Yadav J.S."/>
            <person name="Pangilinan J."/>
            <person name="Larsson K.H."/>
            <person name="Matsuura K."/>
            <person name="Barry K."/>
            <person name="Labutti K."/>
            <person name="Kuo R."/>
            <person name="Ohm R.A."/>
            <person name="Bhattacharya S.S."/>
            <person name="Shirouzu T."/>
            <person name="Yoshinaga Y."/>
            <person name="Martin F.M."/>
            <person name="Grigoriev I.V."/>
            <person name="Hibbett D.S."/>
        </authorList>
    </citation>
    <scope>NUCLEOTIDE SEQUENCE [LARGE SCALE GENOMIC DNA]</scope>
    <source>
        <strain evidence="3 4">HHB9708</strain>
    </source>
</reference>
<evidence type="ECO:0000313" key="3">
    <source>
        <dbReference type="EMBL" id="KZS98649.1"/>
    </source>
</evidence>
<name>A0A165A969_9AGAM</name>
<dbReference type="Gene3D" id="3.10.120.10">
    <property type="entry name" value="Cytochrome b5-like heme/steroid binding domain"/>
    <property type="match status" value="1"/>
</dbReference>
<dbReference type="Pfam" id="PF00173">
    <property type="entry name" value="Cyt-b5"/>
    <property type="match status" value="1"/>
</dbReference>
<evidence type="ECO:0000256" key="1">
    <source>
        <dbReference type="ARBA" id="ARBA00038357"/>
    </source>
</evidence>
<dbReference type="SMART" id="SM01117">
    <property type="entry name" value="Cyt-b5"/>
    <property type="match status" value="1"/>
</dbReference>
<dbReference type="OrthoDB" id="899at2759"/>
<dbReference type="EMBL" id="KV419395">
    <property type="protein sequence ID" value="KZS98649.1"/>
    <property type="molecule type" value="Genomic_DNA"/>
</dbReference>
<dbReference type="SUPFAM" id="SSF55856">
    <property type="entry name" value="Cytochrome b5-like heme/steroid binding domain"/>
    <property type="match status" value="1"/>
</dbReference>
<dbReference type="InterPro" id="IPR036400">
    <property type="entry name" value="Cyt_B5-like_heme/steroid_sf"/>
</dbReference>
<organism evidence="3 4">
    <name type="scientific">Sistotremastrum niveocremeum HHB9708</name>
    <dbReference type="NCBI Taxonomy" id="1314777"/>
    <lineage>
        <taxon>Eukaryota</taxon>
        <taxon>Fungi</taxon>
        <taxon>Dikarya</taxon>
        <taxon>Basidiomycota</taxon>
        <taxon>Agaricomycotina</taxon>
        <taxon>Agaricomycetes</taxon>
        <taxon>Sistotremastrales</taxon>
        <taxon>Sistotremastraceae</taxon>
        <taxon>Sertulicium</taxon>
        <taxon>Sertulicium niveocremeum</taxon>
    </lineage>
</organism>
<dbReference type="AlphaFoldDB" id="A0A165A969"/>
<keyword evidence="4" id="KW-1185">Reference proteome</keyword>
<dbReference type="PANTHER" id="PTHR10281:SF115">
    <property type="entry name" value="BINDING PROTEIN, PUTATIVE (AFU_ORTHOLOGUE AFUA_4G06240)-RELATED"/>
    <property type="match status" value="1"/>
</dbReference>